<dbReference type="AlphaFoldDB" id="A0A6S6U0M9"/>
<organism evidence="3">
    <name type="scientific">uncultured Sulfurovum sp</name>
    <dbReference type="NCBI Taxonomy" id="269237"/>
    <lineage>
        <taxon>Bacteria</taxon>
        <taxon>Pseudomonadati</taxon>
        <taxon>Campylobacterota</taxon>
        <taxon>Epsilonproteobacteria</taxon>
        <taxon>Campylobacterales</taxon>
        <taxon>Sulfurovaceae</taxon>
        <taxon>Sulfurovum</taxon>
        <taxon>environmental samples</taxon>
    </lineage>
</organism>
<accession>A0A6S6U0M9</accession>
<dbReference type="InterPro" id="IPR007461">
    <property type="entry name" value="Ysc84_actin-binding"/>
</dbReference>
<feature type="chain" id="PRO_5027636183" description="Ysc84 actin-binding domain-containing protein" evidence="1">
    <location>
        <begin position="24"/>
        <end position="180"/>
    </location>
</feature>
<evidence type="ECO:0000313" key="3">
    <source>
        <dbReference type="EMBL" id="CAA6825225.1"/>
    </source>
</evidence>
<gene>
    <name evidence="3" type="ORF">HELGO_WM7070</name>
</gene>
<name>A0A6S6U0M9_9BACT</name>
<sequence>MSKFKTIAVIFAILGLITTSAMAKSAKTLDNEANLAINKFIEENKSADAFLVKSKAFLVFPSVKQAGFFIGGKYGEGVLRIGRKTKGYYSMTSASIGMQMGAQEYSLVIAFTTDASLNKFLLSDDEWETEVDGKIALAEWNSKEELDTEYDDPMVAFVFDSKGLMGSFSMEGTKFKKLKP</sequence>
<protein>
    <recommendedName>
        <fullName evidence="2">Ysc84 actin-binding domain-containing protein</fullName>
    </recommendedName>
</protein>
<evidence type="ECO:0000259" key="2">
    <source>
        <dbReference type="Pfam" id="PF04366"/>
    </source>
</evidence>
<dbReference type="EMBL" id="CACVAS010000128">
    <property type="protein sequence ID" value="CAA6825225.1"/>
    <property type="molecule type" value="Genomic_DNA"/>
</dbReference>
<feature type="domain" description="Ysc84 actin-binding" evidence="2">
    <location>
        <begin position="93"/>
        <end position="176"/>
    </location>
</feature>
<reference evidence="3" key="1">
    <citation type="submission" date="2020-01" db="EMBL/GenBank/DDBJ databases">
        <authorList>
            <person name="Meier V. D."/>
            <person name="Meier V D."/>
        </authorList>
    </citation>
    <scope>NUCLEOTIDE SEQUENCE</scope>
    <source>
        <strain evidence="3">HLG_WM_MAG_01</strain>
    </source>
</reference>
<keyword evidence="1" id="KW-0732">Signal</keyword>
<evidence type="ECO:0000256" key="1">
    <source>
        <dbReference type="SAM" id="SignalP"/>
    </source>
</evidence>
<feature type="signal peptide" evidence="1">
    <location>
        <begin position="1"/>
        <end position="23"/>
    </location>
</feature>
<proteinExistence type="predicted"/>
<dbReference type="Pfam" id="PF04366">
    <property type="entry name" value="Ysc84"/>
    <property type="match status" value="1"/>
</dbReference>
<dbReference type="CDD" id="cd11524">
    <property type="entry name" value="SYLF"/>
    <property type="match status" value="1"/>
</dbReference>